<evidence type="ECO:0000256" key="1">
    <source>
        <dbReference type="ARBA" id="ARBA00004496"/>
    </source>
</evidence>
<dbReference type="AlphaFoldDB" id="A0A1M4W5J6"/>
<feature type="domain" description="Ribosomal RNA small subunit methyltransferase E methyltransferase" evidence="11">
    <location>
        <begin position="97"/>
        <end position="254"/>
    </location>
</feature>
<dbReference type="GO" id="GO:0070475">
    <property type="term" value="P:rRNA base methylation"/>
    <property type="evidence" value="ECO:0007669"/>
    <property type="project" value="TreeGrafter"/>
</dbReference>
<keyword evidence="6 10" id="KW-0808">Transferase</keyword>
<evidence type="ECO:0000256" key="2">
    <source>
        <dbReference type="ARBA" id="ARBA00005528"/>
    </source>
</evidence>
<dbReference type="EC" id="2.1.1.193" evidence="10"/>
<comment type="subcellular location">
    <subcellularLocation>
        <location evidence="1 10">Cytoplasm</location>
    </subcellularLocation>
</comment>
<keyword evidence="7 10" id="KW-0949">S-adenosyl-L-methionine</keyword>
<evidence type="ECO:0000256" key="6">
    <source>
        <dbReference type="ARBA" id="ARBA00022679"/>
    </source>
</evidence>
<dbReference type="InterPro" id="IPR015947">
    <property type="entry name" value="PUA-like_sf"/>
</dbReference>
<dbReference type="Pfam" id="PF04452">
    <property type="entry name" value="Methyltrans_RNA"/>
    <property type="match status" value="1"/>
</dbReference>
<comment type="function">
    <text evidence="8 10">Specifically methylates the N3 position of the uracil ring of uridine 1498 (m3U1498) in 16S rRNA. Acts on the fully assembled 30S ribosomal subunit.</text>
</comment>
<sequence>MGAFFITGRTILLFIIKMNFLRSMALPFFYVANLDAKSILLDEDTSKHVVMVLRMKRGEELLLTDGKGKKVIARIVDGNRKKCVVDILSSEIDTPRKRKVSVGISIIKNTARFEWFLEKATEIGVSEIYPMICERTEKGKFRYERMQNILVSAMLQSQQSMLPKLQEPTNFGNVLNKENYMQKFIAHCVESDKKSLFDYNSREESTSTLVLIGPEGDFTSEEISQALSHDFIPVALGETRLRTETAGLVAATLLCIAH</sequence>
<dbReference type="InterPro" id="IPR029026">
    <property type="entry name" value="tRNA_m1G_MTases_N"/>
</dbReference>
<accession>A0A1M4W5J6</accession>
<dbReference type="Proteomes" id="UP000184048">
    <property type="component" value="Unassembled WGS sequence"/>
</dbReference>
<feature type="domain" description="Ribosomal RNA small subunit methyltransferase E PUA-like" evidence="12">
    <location>
        <begin position="41"/>
        <end position="88"/>
    </location>
</feature>
<dbReference type="GO" id="GO:0005737">
    <property type="term" value="C:cytoplasm"/>
    <property type="evidence" value="ECO:0007669"/>
    <property type="project" value="UniProtKB-SubCell"/>
</dbReference>
<dbReference type="PIRSF" id="PIRSF015601">
    <property type="entry name" value="MTase_slr0722"/>
    <property type="match status" value="1"/>
</dbReference>
<evidence type="ECO:0000256" key="8">
    <source>
        <dbReference type="ARBA" id="ARBA00025699"/>
    </source>
</evidence>
<dbReference type="PANTHER" id="PTHR30027:SF3">
    <property type="entry name" value="16S RRNA (URACIL(1498)-N(3))-METHYLTRANSFERASE"/>
    <property type="match status" value="1"/>
</dbReference>
<gene>
    <name evidence="13" type="ORF">SAMN02745131_01094</name>
</gene>
<dbReference type="NCBIfam" id="TIGR00046">
    <property type="entry name" value="RsmE family RNA methyltransferase"/>
    <property type="match status" value="1"/>
</dbReference>
<organism evidence="13 14">
    <name type="scientific">Flavisolibacter ginsengisoli DSM 18119</name>
    <dbReference type="NCBI Taxonomy" id="1121884"/>
    <lineage>
        <taxon>Bacteria</taxon>
        <taxon>Pseudomonadati</taxon>
        <taxon>Bacteroidota</taxon>
        <taxon>Chitinophagia</taxon>
        <taxon>Chitinophagales</taxon>
        <taxon>Chitinophagaceae</taxon>
        <taxon>Flavisolibacter</taxon>
    </lineage>
</organism>
<comment type="catalytic activity">
    <reaction evidence="9 10">
        <text>uridine(1498) in 16S rRNA + S-adenosyl-L-methionine = N(3)-methyluridine(1498) in 16S rRNA + S-adenosyl-L-homocysteine + H(+)</text>
        <dbReference type="Rhea" id="RHEA:42920"/>
        <dbReference type="Rhea" id="RHEA-COMP:10283"/>
        <dbReference type="Rhea" id="RHEA-COMP:10284"/>
        <dbReference type="ChEBI" id="CHEBI:15378"/>
        <dbReference type="ChEBI" id="CHEBI:57856"/>
        <dbReference type="ChEBI" id="CHEBI:59789"/>
        <dbReference type="ChEBI" id="CHEBI:65315"/>
        <dbReference type="ChEBI" id="CHEBI:74502"/>
        <dbReference type="EC" id="2.1.1.193"/>
    </reaction>
</comment>
<reference evidence="13 14" key="1">
    <citation type="submission" date="2016-11" db="EMBL/GenBank/DDBJ databases">
        <authorList>
            <person name="Jaros S."/>
            <person name="Januszkiewicz K."/>
            <person name="Wedrychowicz H."/>
        </authorList>
    </citation>
    <scope>NUCLEOTIDE SEQUENCE [LARGE SCALE GENOMIC DNA]</scope>
    <source>
        <strain evidence="13 14">DSM 18119</strain>
    </source>
</reference>
<dbReference type="EMBL" id="FQUU01000003">
    <property type="protein sequence ID" value="SHE76430.1"/>
    <property type="molecule type" value="Genomic_DNA"/>
</dbReference>
<dbReference type="InterPro" id="IPR046887">
    <property type="entry name" value="RsmE_PUA-like"/>
</dbReference>
<evidence type="ECO:0000256" key="4">
    <source>
        <dbReference type="ARBA" id="ARBA00022552"/>
    </source>
</evidence>
<proteinExistence type="inferred from homology"/>
<evidence type="ECO:0000259" key="11">
    <source>
        <dbReference type="Pfam" id="PF04452"/>
    </source>
</evidence>
<keyword evidence="3 10" id="KW-0963">Cytoplasm</keyword>
<dbReference type="CDD" id="cd18084">
    <property type="entry name" value="RsmE-like"/>
    <property type="match status" value="1"/>
</dbReference>
<evidence type="ECO:0000256" key="3">
    <source>
        <dbReference type="ARBA" id="ARBA00022490"/>
    </source>
</evidence>
<dbReference type="Gene3D" id="2.40.240.20">
    <property type="entry name" value="Hypothetical PUA domain-like, domain 1"/>
    <property type="match status" value="1"/>
</dbReference>
<dbReference type="InterPro" id="IPR006700">
    <property type="entry name" value="RsmE"/>
</dbReference>
<keyword evidence="14" id="KW-1185">Reference proteome</keyword>
<dbReference type="GO" id="GO:0070042">
    <property type="term" value="F:rRNA (uridine-N3-)-methyltransferase activity"/>
    <property type="evidence" value="ECO:0007669"/>
    <property type="project" value="TreeGrafter"/>
</dbReference>
<dbReference type="PANTHER" id="PTHR30027">
    <property type="entry name" value="RIBOSOMAL RNA SMALL SUBUNIT METHYLTRANSFERASE E"/>
    <property type="match status" value="1"/>
</dbReference>
<name>A0A1M4W5J6_9BACT</name>
<dbReference type="Pfam" id="PF20260">
    <property type="entry name" value="PUA_4"/>
    <property type="match status" value="1"/>
</dbReference>
<dbReference type="InterPro" id="IPR046886">
    <property type="entry name" value="RsmE_MTase_dom"/>
</dbReference>
<evidence type="ECO:0000256" key="5">
    <source>
        <dbReference type="ARBA" id="ARBA00022603"/>
    </source>
</evidence>
<keyword evidence="4 10" id="KW-0698">rRNA processing</keyword>
<evidence type="ECO:0000256" key="9">
    <source>
        <dbReference type="ARBA" id="ARBA00047944"/>
    </source>
</evidence>
<dbReference type="SUPFAM" id="SSF88697">
    <property type="entry name" value="PUA domain-like"/>
    <property type="match status" value="1"/>
</dbReference>
<dbReference type="InterPro" id="IPR029028">
    <property type="entry name" value="Alpha/beta_knot_MTases"/>
</dbReference>
<evidence type="ECO:0000256" key="10">
    <source>
        <dbReference type="PIRNR" id="PIRNR015601"/>
    </source>
</evidence>
<evidence type="ECO:0000256" key="7">
    <source>
        <dbReference type="ARBA" id="ARBA00022691"/>
    </source>
</evidence>
<keyword evidence="5 10" id="KW-0489">Methyltransferase</keyword>
<dbReference type="Gene3D" id="3.40.1280.10">
    <property type="match status" value="1"/>
</dbReference>
<evidence type="ECO:0000259" key="12">
    <source>
        <dbReference type="Pfam" id="PF20260"/>
    </source>
</evidence>
<protein>
    <recommendedName>
        <fullName evidence="10">Ribosomal RNA small subunit methyltransferase E</fullName>
        <ecNumber evidence="10">2.1.1.193</ecNumber>
    </recommendedName>
</protein>
<dbReference type="STRING" id="1121884.SAMN02745131_01094"/>
<evidence type="ECO:0000313" key="13">
    <source>
        <dbReference type="EMBL" id="SHE76430.1"/>
    </source>
</evidence>
<comment type="similarity">
    <text evidence="2 10">Belongs to the RNA methyltransferase RsmE family.</text>
</comment>
<evidence type="ECO:0000313" key="14">
    <source>
        <dbReference type="Proteomes" id="UP000184048"/>
    </source>
</evidence>
<dbReference type="SUPFAM" id="SSF75217">
    <property type="entry name" value="alpha/beta knot"/>
    <property type="match status" value="1"/>
</dbReference>